<dbReference type="InterPro" id="IPR051531">
    <property type="entry name" value="N-acetyltransferase"/>
</dbReference>
<dbReference type="Gene3D" id="3.40.630.30">
    <property type="match status" value="1"/>
</dbReference>
<reference evidence="2 3" key="1">
    <citation type="submission" date="2016-07" db="EMBL/GenBank/DDBJ databases">
        <title>Draft genome of Scalindua rubra, obtained from a brine-seawater interface in the Red Sea, sheds light on salt adaptation in anammox bacteria.</title>
        <authorList>
            <person name="Speth D.R."/>
            <person name="Lagkouvardos I."/>
            <person name="Wang Y."/>
            <person name="Qian P.-Y."/>
            <person name="Dutilh B.E."/>
            <person name="Jetten M.S."/>
        </authorList>
    </citation>
    <scope>NUCLEOTIDE SEQUENCE [LARGE SCALE GENOMIC DNA]</scope>
    <source>
        <strain evidence="2">BSI-1</strain>
    </source>
</reference>
<evidence type="ECO:0000313" key="3">
    <source>
        <dbReference type="Proteomes" id="UP000094056"/>
    </source>
</evidence>
<dbReference type="PANTHER" id="PTHR43792:SF13">
    <property type="entry name" value="ACETYLTRANSFERASE"/>
    <property type="match status" value="1"/>
</dbReference>
<dbReference type="Proteomes" id="UP000094056">
    <property type="component" value="Unassembled WGS sequence"/>
</dbReference>
<dbReference type="GO" id="GO:0016747">
    <property type="term" value="F:acyltransferase activity, transferring groups other than amino-acyl groups"/>
    <property type="evidence" value="ECO:0007669"/>
    <property type="project" value="InterPro"/>
</dbReference>
<organism evidence="2 3">
    <name type="scientific">Candidatus Scalindua rubra</name>
    <dbReference type="NCBI Taxonomy" id="1872076"/>
    <lineage>
        <taxon>Bacteria</taxon>
        <taxon>Pseudomonadati</taxon>
        <taxon>Planctomycetota</taxon>
        <taxon>Candidatus Brocadiia</taxon>
        <taxon>Candidatus Brocadiales</taxon>
        <taxon>Candidatus Scalinduaceae</taxon>
        <taxon>Candidatus Scalindua</taxon>
    </lineage>
</organism>
<dbReference type="AlphaFoldDB" id="A0A1E3X5B3"/>
<evidence type="ECO:0000259" key="1">
    <source>
        <dbReference type="Pfam" id="PF13302"/>
    </source>
</evidence>
<dbReference type="InterPro" id="IPR000182">
    <property type="entry name" value="GNAT_dom"/>
</dbReference>
<evidence type="ECO:0000313" key="2">
    <source>
        <dbReference type="EMBL" id="ODS30742.1"/>
    </source>
</evidence>
<name>A0A1E3X5B3_9BACT</name>
<sequence>MSKKILETKRLILEELDEKHFDDLYKLLSNKKVQKYFPKTLDEKESKEFLNKVKKKYHDDGFSFWAVIRIEDKRFIGICGLLKQIMDENEEVEVAYRIIDIYWGNGFGLKQLRVV</sequence>
<gene>
    <name evidence="2" type="ORF">SCARUB_04137</name>
</gene>
<accession>A0A1E3X5B3</accession>
<comment type="caution">
    <text evidence="2">The sequence shown here is derived from an EMBL/GenBank/DDBJ whole genome shotgun (WGS) entry which is preliminary data.</text>
</comment>
<dbReference type="InterPro" id="IPR016181">
    <property type="entry name" value="Acyl_CoA_acyltransferase"/>
</dbReference>
<dbReference type="PANTHER" id="PTHR43792">
    <property type="entry name" value="GNAT FAMILY, PUTATIVE (AFU_ORTHOLOGUE AFUA_3G00765)-RELATED-RELATED"/>
    <property type="match status" value="1"/>
</dbReference>
<proteinExistence type="predicted"/>
<dbReference type="Pfam" id="PF13302">
    <property type="entry name" value="Acetyltransf_3"/>
    <property type="match status" value="1"/>
</dbReference>
<dbReference type="SUPFAM" id="SSF55729">
    <property type="entry name" value="Acyl-CoA N-acyltransferases (Nat)"/>
    <property type="match status" value="1"/>
</dbReference>
<dbReference type="EMBL" id="MAYW01000181">
    <property type="protein sequence ID" value="ODS30742.1"/>
    <property type="molecule type" value="Genomic_DNA"/>
</dbReference>
<feature type="domain" description="N-acetyltransferase" evidence="1">
    <location>
        <begin position="10"/>
        <end position="113"/>
    </location>
</feature>
<protein>
    <recommendedName>
        <fullName evidence="1">N-acetyltransferase domain-containing protein</fullName>
    </recommendedName>
</protein>